<gene>
    <name evidence="5" type="ORF">K5P26_01220</name>
</gene>
<dbReference type="EMBL" id="JAILXK010000001">
    <property type="protein sequence ID" value="MBY4635757.1"/>
    <property type="molecule type" value="Genomic_DNA"/>
</dbReference>
<proteinExistence type="inferred from homology"/>
<dbReference type="InterPro" id="IPR050821">
    <property type="entry name" value="Cytosolic_carboxypeptidase"/>
</dbReference>
<sequence length="420" mass="45793">MRNRRGAINGGIARHALSLGAAVAAAVHLPATAAQPLPQPLAPPAKAGCENSRVRLDTGFPTGAAARCETVSERELTVTLAPEDAPPINCSAWYAFRLTPQTEAKRGTKVKVTLDYTACGHRYWPKTSSDGVNWKAMPKKDVTLFERRGIKQAQINIALGSGPLFVAGQEIIAPSTYDHWLTESARHPDAVRATLGKSAEGRIIEQLTITSAAAAPREQVVLIGRQHPPEITGALAMFAFVDTILSDDPVAKAYRARFSTIVVPMLNPDGVVRGHWRHGTGGLDLNRDWGPFTQPETQLMQKLLADIDADPARKLRLLLDFHSTQKDVVYTLPDAKITDPPGFAAGWLARYQDRMPGYKVERDSSHNPGLPTAKSWVYEAYRVPTATFELGDETDRKLVARIGRQAALAMMETMLATPAR</sequence>
<keyword evidence="3" id="KW-0732">Signal</keyword>
<comment type="caution">
    <text evidence="5">The sequence shown here is derived from an EMBL/GenBank/DDBJ whole genome shotgun (WGS) entry which is preliminary data.</text>
</comment>
<feature type="active site" description="Proton donor/acceptor" evidence="2">
    <location>
        <position position="389"/>
    </location>
</feature>
<dbReference type="CDD" id="cd06237">
    <property type="entry name" value="M14_Nna1-like"/>
    <property type="match status" value="1"/>
</dbReference>
<dbReference type="SUPFAM" id="SSF53187">
    <property type="entry name" value="Zn-dependent exopeptidases"/>
    <property type="match status" value="1"/>
</dbReference>
<dbReference type="PROSITE" id="PS52035">
    <property type="entry name" value="PEPTIDASE_M14"/>
    <property type="match status" value="1"/>
</dbReference>
<dbReference type="RefSeq" id="WP_222135523.1">
    <property type="nucleotide sequence ID" value="NZ_JAILXK010000001.1"/>
</dbReference>
<dbReference type="PANTHER" id="PTHR12756:SF11">
    <property type="entry name" value="CYTOSOLIC CARBOXYPEPTIDASE 1"/>
    <property type="match status" value="1"/>
</dbReference>
<dbReference type="Pfam" id="PF00246">
    <property type="entry name" value="Peptidase_M14"/>
    <property type="match status" value="1"/>
</dbReference>
<organism evidence="5 6">
    <name type="scientific">Sphingopyxis jiangsuensis</name>
    <dbReference type="NCBI Taxonomy" id="2871171"/>
    <lineage>
        <taxon>Bacteria</taxon>
        <taxon>Pseudomonadati</taxon>
        <taxon>Pseudomonadota</taxon>
        <taxon>Alphaproteobacteria</taxon>
        <taxon>Sphingomonadales</taxon>
        <taxon>Sphingomonadaceae</taxon>
        <taxon>Sphingopyxis</taxon>
    </lineage>
</organism>
<evidence type="ECO:0000259" key="4">
    <source>
        <dbReference type="PROSITE" id="PS52035"/>
    </source>
</evidence>
<comment type="cofactor">
    <cofactor evidence="1">
        <name>Zn(2+)</name>
        <dbReference type="ChEBI" id="CHEBI:29105"/>
    </cofactor>
</comment>
<accession>A0ABS7M9Q6</accession>
<evidence type="ECO:0000256" key="3">
    <source>
        <dbReference type="SAM" id="SignalP"/>
    </source>
</evidence>
<evidence type="ECO:0000256" key="2">
    <source>
        <dbReference type="PROSITE-ProRule" id="PRU01379"/>
    </source>
</evidence>
<name>A0ABS7M9Q6_9SPHN</name>
<evidence type="ECO:0000313" key="5">
    <source>
        <dbReference type="EMBL" id="MBY4635757.1"/>
    </source>
</evidence>
<dbReference type="Proteomes" id="UP001166571">
    <property type="component" value="Unassembled WGS sequence"/>
</dbReference>
<feature type="domain" description="Peptidase M14" evidence="4">
    <location>
        <begin position="170"/>
        <end position="414"/>
    </location>
</feature>
<dbReference type="Gene3D" id="3.40.630.10">
    <property type="entry name" value="Zn peptidases"/>
    <property type="match status" value="1"/>
</dbReference>
<dbReference type="PANTHER" id="PTHR12756">
    <property type="entry name" value="CYTOSOLIC CARBOXYPEPTIDASE"/>
    <property type="match status" value="1"/>
</dbReference>
<keyword evidence="6" id="KW-1185">Reference proteome</keyword>
<evidence type="ECO:0000313" key="6">
    <source>
        <dbReference type="Proteomes" id="UP001166571"/>
    </source>
</evidence>
<feature type="chain" id="PRO_5046072549" description="Peptidase M14 domain-containing protein" evidence="3">
    <location>
        <begin position="34"/>
        <end position="420"/>
    </location>
</feature>
<comment type="similarity">
    <text evidence="2">Belongs to the peptidase M14 family.</text>
</comment>
<evidence type="ECO:0000256" key="1">
    <source>
        <dbReference type="ARBA" id="ARBA00001947"/>
    </source>
</evidence>
<dbReference type="InterPro" id="IPR000834">
    <property type="entry name" value="Peptidase_M14"/>
</dbReference>
<protein>
    <recommendedName>
        <fullName evidence="4">Peptidase M14 domain-containing protein</fullName>
    </recommendedName>
</protein>
<feature type="signal peptide" evidence="3">
    <location>
        <begin position="1"/>
        <end position="33"/>
    </location>
</feature>
<reference evidence="5" key="1">
    <citation type="submission" date="2021-08" db="EMBL/GenBank/DDBJ databases">
        <title>Sphingopyxis panaciterrulae sp. nov., isolated from the surface water of the Yellow Sea.</title>
        <authorList>
            <person name="Gao Z."/>
            <person name="Zhang D."/>
            <person name="Zhang A."/>
        </authorList>
    </citation>
    <scope>NUCLEOTIDE SEQUENCE</scope>
    <source>
        <strain evidence="5">XHP0097</strain>
    </source>
</reference>